<organism evidence="7 8">
    <name type="scientific">Protomyces lactucae-debilis</name>
    <dbReference type="NCBI Taxonomy" id="2754530"/>
    <lineage>
        <taxon>Eukaryota</taxon>
        <taxon>Fungi</taxon>
        <taxon>Dikarya</taxon>
        <taxon>Ascomycota</taxon>
        <taxon>Taphrinomycotina</taxon>
        <taxon>Taphrinomycetes</taxon>
        <taxon>Taphrinales</taxon>
        <taxon>Protomycetaceae</taxon>
        <taxon>Protomyces</taxon>
    </lineage>
</organism>
<proteinExistence type="predicted"/>
<keyword evidence="2" id="KW-0507">mRNA processing</keyword>
<feature type="repeat" description="WD" evidence="5">
    <location>
        <begin position="179"/>
        <end position="213"/>
    </location>
</feature>
<reference evidence="7 8" key="1">
    <citation type="submission" date="2016-07" db="EMBL/GenBank/DDBJ databases">
        <title>Pervasive Adenine N6-methylation of Active Genes in Fungi.</title>
        <authorList>
            <consortium name="DOE Joint Genome Institute"/>
            <person name="Mondo S.J."/>
            <person name="Dannebaum R.O."/>
            <person name="Kuo R.C."/>
            <person name="Labutti K."/>
            <person name="Haridas S."/>
            <person name="Kuo A."/>
            <person name="Salamov A."/>
            <person name="Ahrendt S.R."/>
            <person name="Lipzen A."/>
            <person name="Sullivan W."/>
            <person name="Andreopoulos W.B."/>
            <person name="Clum A."/>
            <person name="Lindquist E."/>
            <person name="Daum C."/>
            <person name="Ramamoorthy G.K."/>
            <person name="Gryganskyi A."/>
            <person name="Culley D."/>
            <person name="Magnuson J.K."/>
            <person name="James T.Y."/>
            <person name="O'Malley M.A."/>
            <person name="Stajich J.E."/>
            <person name="Spatafora J.W."/>
            <person name="Visel A."/>
            <person name="Grigoriev I.V."/>
        </authorList>
    </citation>
    <scope>NUCLEOTIDE SEQUENCE [LARGE SCALE GENOMIC DNA]</scope>
    <source>
        <strain evidence="7 8">12-1054</strain>
    </source>
</reference>
<keyword evidence="8" id="KW-1185">Reference proteome</keyword>
<dbReference type="Gene3D" id="2.130.10.10">
    <property type="entry name" value="YVTN repeat-like/Quinoprotein amine dehydrogenase"/>
    <property type="match status" value="1"/>
</dbReference>
<feature type="repeat" description="WD" evidence="5">
    <location>
        <begin position="306"/>
        <end position="341"/>
    </location>
</feature>
<dbReference type="InterPro" id="IPR020472">
    <property type="entry name" value="WD40_PAC1"/>
</dbReference>
<protein>
    <submittedName>
        <fullName evidence="7">WD40-repeat-containing domain protein</fullName>
    </submittedName>
</protein>
<feature type="repeat" description="WD" evidence="5">
    <location>
        <begin position="264"/>
        <end position="305"/>
    </location>
</feature>
<dbReference type="OMA" id="IWDIRPY"/>
<keyword evidence="1 5" id="KW-0853">WD repeat</keyword>
<evidence type="ECO:0000313" key="7">
    <source>
        <dbReference type="EMBL" id="ORY81028.1"/>
    </source>
</evidence>
<dbReference type="InterPro" id="IPR052234">
    <property type="entry name" value="U5_snRNP_Component"/>
</dbReference>
<feature type="region of interest" description="Disordered" evidence="6">
    <location>
        <begin position="1"/>
        <end position="31"/>
    </location>
</feature>
<dbReference type="PROSITE" id="PS00678">
    <property type="entry name" value="WD_REPEATS_1"/>
    <property type="match status" value="3"/>
</dbReference>
<dbReference type="SUPFAM" id="SSF50978">
    <property type="entry name" value="WD40 repeat-like"/>
    <property type="match status" value="1"/>
</dbReference>
<dbReference type="SMART" id="SM00320">
    <property type="entry name" value="WD40"/>
    <property type="match status" value="7"/>
</dbReference>
<dbReference type="Pfam" id="PF00400">
    <property type="entry name" value="WD40"/>
    <property type="match status" value="7"/>
</dbReference>
<evidence type="ECO:0000256" key="6">
    <source>
        <dbReference type="SAM" id="MobiDB-lite"/>
    </source>
</evidence>
<dbReference type="GO" id="GO:0003723">
    <property type="term" value="F:RNA binding"/>
    <property type="evidence" value="ECO:0007669"/>
    <property type="project" value="TreeGrafter"/>
</dbReference>
<dbReference type="GO" id="GO:0071013">
    <property type="term" value="C:catalytic step 2 spliceosome"/>
    <property type="evidence" value="ECO:0007669"/>
    <property type="project" value="TreeGrafter"/>
</dbReference>
<evidence type="ECO:0000256" key="3">
    <source>
        <dbReference type="ARBA" id="ARBA00022737"/>
    </source>
</evidence>
<feature type="repeat" description="WD" evidence="5">
    <location>
        <begin position="88"/>
        <end position="129"/>
    </location>
</feature>
<dbReference type="Proteomes" id="UP000193685">
    <property type="component" value="Unassembled WGS sequence"/>
</dbReference>
<evidence type="ECO:0000256" key="4">
    <source>
        <dbReference type="ARBA" id="ARBA00023187"/>
    </source>
</evidence>
<dbReference type="InterPro" id="IPR015943">
    <property type="entry name" value="WD40/YVTN_repeat-like_dom_sf"/>
</dbReference>
<dbReference type="GO" id="GO:0006397">
    <property type="term" value="P:mRNA processing"/>
    <property type="evidence" value="ECO:0007669"/>
    <property type="project" value="UniProtKB-KW"/>
</dbReference>
<feature type="repeat" description="WD" evidence="5">
    <location>
        <begin position="214"/>
        <end position="248"/>
    </location>
</feature>
<dbReference type="PROSITE" id="PS50082">
    <property type="entry name" value="WD_REPEATS_2"/>
    <property type="match status" value="7"/>
</dbReference>
<comment type="caution">
    <text evidence="7">The sequence shown here is derived from an EMBL/GenBank/DDBJ whole genome shotgun (WGS) entry which is preliminary data.</text>
</comment>
<dbReference type="STRING" id="56484.A0A1Y2FAU3"/>
<dbReference type="AlphaFoldDB" id="A0A1Y2FAU3"/>
<dbReference type="GeneID" id="63788998"/>
<dbReference type="InterPro" id="IPR019775">
    <property type="entry name" value="WD40_repeat_CS"/>
</dbReference>
<dbReference type="PRINTS" id="PR00320">
    <property type="entry name" value="GPROTEINBRPT"/>
</dbReference>
<dbReference type="PANTHER" id="PTHR44006">
    <property type="entry name" value="U5 SMALL NUCLEAR RIBONUCLEOPROTEIN 40 KDA PROTEIN"/>
    <property type="match status" value="1"/>
</dbReference>
<dbReference type="OrthoDB" id="1068471at2759"/>
<dbReference type="EMBL" id="MCFI01000012">
    <property type="protein sequence ID" value="ORY81028.1"/>
    <property type="molecule type" value="Genomic_DNA"/>
</dbReference>
<keyword evidence="4" id="KW-0508">mRNA splicing</keyword>
<dbReference type="GO" id="GO:0008380">
    <property type="term" value="P:RNA splicing"/>
    <property type="evidence" value="ECO:0007669"/>
    <property type="project" value="UniProtKB-KW"/>
</dbReference>
<feature type="repeat" description="WD" evidence="5">
    <location>
        <begin position="45"/>
        <end position="76"/>
    </location>
</feature>
<keyword evidence="3" id="KW-0677">Repeat</keyword>
<dbReference type="PROSITE" id="PS50294">
    <property type="entry name" value="WD_REPEATS_REGION"/>
    <property type="match status" value="6"/>
</dbReference>
<dbReference type="InterPro" id="IPR036322">
    <property type="entry name" value="WD40_repeat_dom_sf"/>
</dbReference>
<feature type="compositionally biased region" description="Polar residues" evidence="6">
    <location>
        <begin position="19"/>
        <end position="31"/>
    </location>
</feature>
<dbReference type="CDD" id="cd00200">
    <property type="entry name" value="WD40"/>
    <property type="match status" value="1"/>
</dbReference>
<evidence type="ECO:0000256" key="2">
    <source>
        <dbReference type="ARBA" id="ARBA00022664"/>
    </source>
</evidence>
<dbReference type="RefSeq" id="XP_040724673.1">
    <property type="nucleotide sequence ID" value="XM_040872399.1"/>
</dbReference>
<name>A0A1Y2FAU3_PROLT</name>
<evidence type="ECO:0000313" key="8">
    <source>
        <dbReference type="Proteomes" id="UP000193685"/>
    </source>
</evidence>
<dbReference type="InterPro" id="IPR001680">
    <property type="entry name" value="WD40_rpt"/>
</dbReference>
<sequence>MKRATNEGPSQLIKRAKPSHTSLQKANKNGSITRTSDLKAPIMLLSGHEGFVYACKFSPDGQHLASGSFDRSILLWHSFGDCDNHSILSGSKNAVLDLAWSGDGRSIYSASSDHDVSTWDVHSGTRLKRHTGHTDVVNAIDAHRRGTELLCSGSDDTTIGLWDPRVKGAVDHYESGYSVTSVAFDSTGSQIFSGGIDEKIKVWDIRKRAVVYEMTGHGDTITSLALSPDGHSLLSNSMDSTMKTWNVQPFAPENRLVATFSGVAHGGEQNLIKACWNKDGSRVASGSADRTVLVWETRRNSLIYKLPGHKGTVNCVDFHPEQPILASGSTDKTLFLGELAI</sequence>
<dbReference type="PANTHER" id="PTHR44006:SF1">
    <property type="entry name" value="U5 SMALL NUCLEAR RIBONUCLEOPROTEIN 40 KDA PROTEIN"/>
    <property type="match status" value="1"/>
</dbReference>
<evidence type="ECO:0000256" key="1">
    <source>
        <dbReference type="ARBA" id="ARBA00022574"/>
    </source>
</evidence>
<feature type="repeat" description="WD" evidence="5">
    <location>
        <begin position="130"/>
        <end position="163"/>
    </location>
</feature>
<gene>
    <name evidence="7" type="ORF">BCR37DRAFT_62584</name>
</gene>
<accession>A0A1Y2FAU3</accession>
<evidence type="ECO:0000256" key="5">
    <source>
        <dbReference type="PROSITE-ProRule" id="PRU00221"/>
    </source>
</evidence>